<reference evidence="1 2" key="1">
    <citation type="submission" date="2020-03" db="EMBL/GenBank/DDBJ databases">
        <title>Whole genome shotgun sequence of Phytohabitans houttuyneae NBRC 108639.</title>
        <authorList>
            <person name="Komaki H."/>
            <person name="Tamura T."/>
        </authorList>
    </citation>
    <scope>NUCLEOTIDE SEQUENCE [LARGE SCALE GENOMIC DNA]</scope>
    <source>
        <strain evidence="1 2">NBRC 108639</strain>
    </source>
</reference>
<dbReference type="RefSeq" id="WP_173062134.1">
    <property type="nucleotide sequence ID" value="NZ_BAABGO010000074.1"/>
</dbReference>
<sequence>MGIMAEKGSSIAAIPLSEVLQRNYPAAEGDLRRLGIAMDNHRPAAGRSQWHWYLQSAADPQPSTDRIHNNLLLDAAIKMYDTGVDWLELTLYIAWGPSLPNLIVNAAVEVACWCPHDHNAVFVLILNAAQQMLVVGRAGVASRRLLSRPAAITVARTSSPSASSMTAPDGGCLTNRARAGNGGCGHDGVLLRASGACGIRVHRLGPSA</sequence>
<protein>
    <submittedName>
        <fullName evidence="1">Uncharacterized protein</fullName>
    </submittedName>
</protein>
<gene>
    <name evidence="1" type="ORF">Phou_062670</name>
</gene>
<dbReference type="EMBL" id="BLPF01000002">
    <property type="protein sequence ID" value="GFJ82087.1"/>
    <property type="molecule type" value="Genomic_DNA"/>
</dbReference>
<comment type="caution">
    <text evidence="1">The sequence shown here is derived from an EMBL/GenBank/DDBJ whole genome shotgun (WGS) entry which is preliminary data.</text>
</comment>
<dbReference type="AlphaFoldDB" id="A0A6V8KK13"/>
<organism evidence="1 2">
    <name type="scientific">Phytohabitans houttuyneae</name>
    <dbReference type="NCBI Taxonomy" id="1076126"/>
    <lineage>
        <taxon>Bacteria</taxon>
        <taxon>Bacillati</taxon>
        <taxon>Actinomycetota</taxon>
        <taxon>Actinomycetes</taxon>
        <taxon>Micromonosporales</taxon>
        <taxon>Micromonosporaceae</taxon>
    </lineage>
</organism>
<evidence type="ECO:0000313" key="2">
    <source>
        <dbReference type="Proteomes" id="UP000482800"/>
    </source>
</evidence>
<proteinExistence type="predicted"/>
<dbReference type="Proteomes" id="UP000482800">
    <property type="component" value="Unassembled WGS sequence"/>
</dbReference>
<keyword evidence="2" id="KW-1185">Reference proteome</keyword>
<accession>A0A6V8KK13</accession>
<evidence type="ECO:0000313" key="1">
    <source>
        <dbReference type="EMBL" id="GFJ82087.1"/>
    </source>
</evidence>
<reference evidence="1 2" key="2">
    <citation type="submission" date="2020-03" db="EMBL/GenBank/DDBJ databases">
        <authorList>
            <person name="Ichikawa N."/>
            <person name="Kimura A."/>
            <person name="Kitahashi Y."/>
            <person name="Uohara A."/>
        </authorList>
    </citation>
    <scope>NUCLEOTIDE SEQUENCE [LARGE SCALE GENOMIC DNA]</scope>
    <source>
        <strain evidence="1 2">NBRC 108639</strain>
    </source>
</reference>
<name>A0A6V8KK13_9ACTN</name>